<dbReference type="AlphaFoldDB" id="A0A9P1FSI2"/>
<keyword evidence="3" id="KW-1185">Reference proteome</keyword>
<dbReference type="EMBL" id="CAMXCT020000925">
    <property type="protein sequence ID" value="CAL1138222.1"/>
    <property type="molecule type" value="Genomic_DNA"/>
</dbReference>
<reference evidence="2 3" key="2">
    <citation type="submission" date="2024-05" db="EMBL/GenBank/DDBJ databases">
        <authorList>
            <person name="Chen Y."/>
            <person name="Shah S."/>
            <person name="Dougan E. K."/>
            <person name="Thang M."/>
            <person name="Chan C."/>
        </authorList>
    </citation>
    <scope>NUCLEOTIDE SEQUENCE [LARGE SCALE GENOMIC DNA]</scope>
</reference>
<organism evidence="1">
    <name type="scientific">Cladocopium goreaui</name>
    <dbReference type="NCBI Taxonomy" id="2562237"/>
    <lineage>
        <taxon>Eukaryota</taxon>
        <taxon>Sar</taxon>
        <taxon>Alveolata</taxon>
        <taxon>Dinophyceae</taxon>
        <taxon>Suessiales</taxon>
        <taxon>Symbiodiniaceae</taxon>
        <taxon>Cladocopium</taxon>
    </lineage>
</organism>
<dbReference type="EMBL" id="CAMXCT010000925">
    <property type="protein sequence ID" value="CAI3984847.1"/>
    <property type="molecule type" value="Genomic_DNA"/>
</dbReference>
<feature type="non-terminal residue" evidence="1">
    <location>
        <position position="1"/>
    </location>
</feature>
<reference evidence="1" key="1">
    <citation type="submission" date="2022-10" db="EMBL/GenBank/DDBJ databases">
        <authorList>
            <person name="Chen Y."/>
            <person name="Dougan E. K."/>
            <person name="Chan C."/>
            <person name="Rhodes N."/>
            <person name="Thang M."/>
        </authorList>
    </citation>
    <scope>NUCLEOTIDE SEQUENCE</scope>
</reference>
<comment type="caution">
    <text evidence="1">The sequence shown here is derived from an EMBL/GenBank/DDBJ whole genome shotgun (WGS) entry which is preliminary data.</text>
</comment>
<evidence type="ECO:0000313" key="1">
    <source>
        <dbReference type="EMBL" id="CAI3984847.1"/>
    </source>
</evidence>
<gene>
    <name evidence="1" type="ORF">C1SCF055_LOCUS12352</name>
</gene>
<dbReference type="Proteomes" id="UP001152797">
    <property type="component" value="Unassembled WGS sequence"/>
</dbReference>
<evidence type="ECO:0000313" key="3">
    <source>
        <dbReference type="Proteomes" id="UP001152797"/>
    </source>
</evidence>
<sequence length="118" mass="12919">MGCTRGLIGKLRMQGLHPVQKVWNDDAQIKELEQQPEAVEAAALDFLFPSKVEVLGQIGRYVGQGHGQAMVVKVPRADGPMTVMQNRQVLGSRLLLVCLAWRVRVSGLKIRAACVSKA</sequence>
<proteinExistence type="predicted"/>
<evidence type="ECO:0000313" key="2">
    <source>
        <dbReference type="EMBL" id="CAL4772159.1"/>
    </source>
</evidence>
<protein>
    <submittedName>
        <fullName evidence="1">Uncharacterized protein</fullName>
    </submittedName>
</protein>
<name>A0A9P1FSI2_9DINO</name>
<dbReference type="EMBL" id="CAMXCT030000925">
    <property type="protein sequence ID" value="CAL4772159.1"/>
    <property type="molecule type" value="Genomic_DNA"/>
</dbReference>
<accession>A0A9P1FSI2</accession>